<dbReference type="AlphaFoldDB" id="A0A1Y6G5N7"/>
<dbReference type="Gene3D" id="3.30.60.50">
    <property type="entry name" value="Hypothetical oxidoreductase yiak, domain 3"/>
    <property type="match status" value="1"/>
</dbReference>
<dbReference type="Gene3D" id="3.30.1370.60">
    <property type="entry name" value="Hypothetical oxidoreductase yiak, domain 2"/>
    <property type="match status" value="1"/>
</dbReference>
<dbReference type="Gene3D" id="1.10.1530.10">
    <property type="match status" value="1"/>
</dbReference>
<dbReference type="InterPro" id="IPR043144">
    <property type="entry name" value="Mal/L-sulf/L-lact_DH-like_ah"/>
</dbReference>
<gene>
    <name evidence="3" type="ORF">SAMN06295905_2663</name>
</gene>
<dbReference type="InterPro" id="IPR043143">
    <property type="entry name" value="Mal/L-sulf/L-lact_DH-like_NADP"/>
</dbReference>
<evidence type="ECO:0000256" key="2">
    <source>
        <dbReference type="ARBA" id="ARBA00023002"/>
    </source>
</evidence>
<keyword evidence="2" id="KW-0560">Oxidoreductase</keyword>
<dbReference type="PANTHER" id="PTHR11091:SF0">
    <property type="entry name" value="MALATE DEHYDROGENASE"/>
    <property type="match status" value="1"/>
</dbReference>
<comment type="similarity">
    <text evidence="1">Belongs to the LDH2/MDH2 oxidoreductase family.</text>
</comment>
<dbReference type="PANTHER" id="PTHR11091">
    <property type="entry name" value="OXIDOREDUCTASE-RELATED"/>
    <property type="match status" value="1"/>
</dbReference>
<dbReference type="Pfam" id="PF02615">
    <property type="entry name" value="Ldh_2"/>
    <property type="match status" value="1"/>
</dbReference>
<name>A0A1Y6G5N7_9HYPH</name>
<dbReference type="SUPFAM" id="SSF89733">
    <property type="entry name" value="L-sulfolactate dehydrogenase-like"/>
    <property type="match status" value="1"/>
</dbReference>
<reference evidence="4" key="1">
    <citation type="submission" date="2017-04" db="EMBL/GenBank/DDBJ databases">
        <authorList>
            <person name="Varghese N."/>
            <person name="Submissions S."/>
        </authorList>
    </citation>
    <scope>NUCLEOTIDE SEQUENCE [LARGE SCALE GENOMIC DNA]</scope>
</reference>
<dbReference type="GO" id="GO:0016491">
    <property type="term" value="F:oxidoreductase activity"/>
    <property type="evidence" value="ECO:0007669"/>
    <property type="project" value="UniProtKB-KW"/>
</dbReference>
<dbReference type="InterPro" id="IPR036111">
    <property type="entry name" value="Mal/L-sulfo/L-lacto_DH-like_sf"/>
</dbReference>
<evidence type="ECO:0000256" key="1">
    <source>
        <dbReference type="ARBA" id="ARBA00006056"/>
    </source>
</evidence>
<dbReference type="RefSeq" id="WP_086471060.1">
    <property type="nucleotide sequence ID" value="NZ_FXWK01000002.1"/>
</dbReference>
<protein>
    <submittedName>
        <fullName evidence="3">Malate/lactate/ureidoglycolate dehydrogenase, LDH2 family</fullName>
    </submittedName>
</protein>
<evidence type="ECO:0000313" key="4">
    <source>
        <dbReference type="Proteomes" id="UP000194474"/>
    </source>
</evidence>
<dbReference type="Proteomes" id="UP000194474">
    <property type="component" value="Unassembled WGS sequence"/>
</dbReference>
<organism evidence="3 4">
    <name type="scientific">Devosia lucknowensis</name>
    <dbReference type="NCBI Taxonomy" id="1096929"/>
    <lineage>
        <taxon>Bacteria</taxon>
        <taxon>Pseudomonadati</taxon>
        <taxon>Pseudomonadota</taxon>
        <taxon>Alphaproteobacteria</taxon>
        <taxon>Hyphomicrobiales</taxon>
        <taxon>Devosiaceae</taxon>
        <taxon>Devosia</taxon>
    </lineage>
</organism>
<dbReference type="EMBL" id="FXWK01000002">
    <property type="protein sequence ID" value="SMQ85386.1"/>
    <property type="molecule type" value="Genomic_DNA"/>
</dbReference>
<evidence type="ECO:0000313" key="3">
    <source>
        <dbReference type="EMBL" id="SMQ85386.1"/>
    </source>
</evidence>
<dbReference type="InterPro" id="IPR003767">
    <property type="entry name" value="Malate/L-lactate_DH-like"/>
</dbReference>
<sequence length="347" mass="35822">MKVLAGEAMGVAEGLLIAAGTPEAHACIQADHLLEAELRGHPSHGLQRLPRLLDRIAKGLADPRTRGAASWNRSGELHVDGRQGLGPVVAHAAIDALVERVGASGIAFAAIRNANHLGMLAGYVDRIARTGQIGMALSTSEALVHPHGGTRAMLGTNPIAIGIPTGAEPFVLDLATSRVSMGKIHDHAMRGAPLPDGWALDAEGKPTTDADLAKLGSIAPFGGAKGYGLGLAFELLVASLAGSAFAPQVHGTLDATHPVNKGDLFIVIDPAQSPFGASGIGAYLDLLRSSPPADAASPVSVPGDRARARRQNALEAGFDINDRLWSDLTDRLASSSSTPLAIRELQT</sequence>
<proteinExistence type="inferred from homology"/>
<accession>A0A1Y6G5N7</accession>
<dbReference type="OrthoDB" id="9811519at2"/>
<keyword evidence="4" id="KW-1185">Reference proteome</keyword>